<gene>
    <name evidence="2" type="ORF">PSON_ATCC_30995.1.T1920023</name>
</gene>
<evidence type="ECO:0000313" key="2">
    <source>
        <dbReference type="EMBL" id="CAD8128597.1"/>
    </source>
</evidence>
<dbReference type="Proteomes" id="UP000692954">
    <property type="component" value="Unassembled WGS sequence"/>
</dbReference>
<protein>
    <recommendedName>
        <fullName evidence="4">Transmembrane protein</fullName>
    </recommendedName>
</protein>
<keyword evidence="1" id="KW-1133">Transmembrane helix</keyword>
<keyword evidence="3" id="KW-1185">Reference proteome</keyword>
<name>A0A8S1RMF3_9CILI</name>
<comment type="caution">
    <text evidence="2">The sequence shown here is derived from an EMBL/GenBank/DDBJ whole genome shotgun (WGS) entry which is preliminary data.</text>
</comment>
<evidence type="ECO:0000313" key="3">
    <source>
        <dbReference type="Proteomes" id="UP000692954"/>
    </source>
</evidence>
<sequence length="281" mass="34127">MTSFEMQEQYPIQDSLSMSIEQRSRSRTLNKTAKWKLEQFHEKNVMQEEQDKIQRVFKIYNDNLIDEHNQNDNHFFEEYLSWLPVIHPKRVWPWKIFVAITTLFVFFELPIYVMYGSEFWKKIIGRYALFYGIFIILLTASYYKLLLLFQIILFQVSKELVQQMLENILKFMQLLELIFWKHQKKFPEDFEIDCQIEINYYSLKNTIQQNSNVIHVIQLIIMLIYDICPKTHSLPLVQELIEESTVLDLKQDRIKIQRFDRKQWAKRANAKLQLKVQTIIN</sequence>
<dbReference type="EMBL" id="CAJJDN010000192">
    <property type="protein sequence ID" value="CAD8128597.1"/>
    <property type="molecule type" value="Genomic_DNA"/>
</dbReference>
<keyword evidence="1" id="KW-0812">Transmembrane</keyword>
<organism evidence="2 3">
    <name type="scientific">Paramecium sonneborni</name>
    <dbReference type="NCBI Taxonomy" id="65129"/>
    <lineage>
        <taxon>Eukaryota</taxon>
        <taxon>Sar</taxon>
        <taxon>Alveolata</taxon>
        <taxon>Ciliophora</taxon>
        <taxon>Intramacronucleata</taxon>
        <taxon>Oligohymenophorea</taxon>
        <taxon>Peniculida</taxon>
        <taxon>Parameciidae</taxon>
        <taxon>Paramecium</taxon>
    </lineage>
</organism>
<proteinExistence type="predicted"/>
<evidence type="ECO:0008006" key="4">
    <source>
        <dbReference type="Google" id="ProtNLM"/>
    </source>
</evidence>
<feature type="transmembrane region" description="Helical" evidence="1">
    <location>
        <begin position="96"/>
        <end position="115"/>
    </location>
</feature>
<reference evidence="2" key="1">
    <citation type="submission" date="2021-01" db="EMBL/GenBank/DDBJ databases">
        <authorList>
            <consortium name="Genoscope - CEA"/>
            <person name="William W."/>
        </authorList>
    </citation>
    <scope>NUCLEOTIDE SEQUENCE</scope>
</reference>
<accession>A0A8S1RMF3</accession>
<keyword evidence="1" id="KW-0472">Membrane</keyword>
<dbReference type="AlphaFoldDB" id="A0A8S1RMF3"/>
<evidence type="ECO:0000256" key="1">
    <source>
        <dbReference type="SAM" id="Phobius"/>
    </source>
</evidence>
<feature type="transmembrane region" description="Helical" evidence="1">
    <location>
        <begin position="127"/>
        <end position="154"/>
    </location>
</feature>